<feature type="domain" description="Aspartate/glutamate/uridylate kinase" evidence="12">
    <location>
        <begin position="3"/>
        <end position="232"/>
    </location>
</feature>
<feature type="binding site" evidence="10">
    <location>
        <position position="52"/>
    </location>
    <ligand>
        <name>ATP</name>
        <dbReference type="ChEBI" id="CHEBI:30616"/>
    </ligand>
</feature>
<dbReference type="GO" id="GO:0016114">
    <property type="term" value="P:terpenoid biosynthetic process"/>
    <property type="evidence" value="ECO:0007669"/>
    <property type="project" value="TreeGrafter"/>
</dbReference>
<evidence type="ECO:0000256" key="4">
    <source>
        <dbReference type="ARBA" id="ARBA00022679"/>
    </source>
</evidence>
<keyword evidence="8" id="KW-0414">Isoprene biosynthesis</keyword>
<evidence type="ECO:0000256" key="3">
    <source>
        <dbReference type="ARBA" id="ARBA00017267"/>
    </source>
</evidence>
<feature type="binding site" evidence="10">
    <location>
        <position position="209"/>
    </location>
    <ligand>
        <name>ATP</name>
        <dbReference type="ChEBI" id="CHEBI:30616"/>
    </ligand>
</feature>
<keyword evidence="7 10" id="KW-0067">ATP-binding</keyword>
<dbReference type="GO" id="GO:0005829">
    <property type="term" value="C:cytosol"/>
    <property type="evidence" value="ECO:0007669"/>
    <property type="project" value="TreeGrafter"/>
</dbReference>
<dbReference type="GO" id="GO:0005524">
    <property type="term" value="F:ATP binding"/>
    <property type="evidence" value="ECO:0007669"/>
    <property type="project" value="UniProtKB-KW"/>
</dbReference>
<dbReference type="PANTHER" id="PTHR43654:SF1">
    <property type="entry name" value="ISOPENTENYL PHOSPHATE KINASE"/>
    <property type="match status" value="1"/>
</dbReference>
<feature type="binding site" evidence="10">
    <location>
        <position position="56"/>
    </location>
    <ligand>
        <name>substrate</name>
    </ligand>
</feature>
<keyword evidence="5 10" id="KW-0547">Nucleotide-binding</keyword>
<evidence type="ECO:0000256" key="5">
    <source>
        <dbReference type="ARBA" id="ARBA00022741"/>
    </source>
</evidence>
<dbReference type="InterPro" id="IPR036393">
    <property type="entry name" value="AceGlu_kinase-like_sf"/>
</dbReference>
<reference evidence="13" key="1">
    <citation type="journal article" date="2020" name="mSystems">
        <title>Genome- and Community-Level Interaction Insights into Carbon Utilization and Element Cycling Functions of Hydrothermarchaeota in Hydrothermal Sediment.</title>
        <authorList>
            <person name="Zhou Z."/>
            <person name="Liu Y."/>
            <person name="Xu W."/>
            <person name="Pan J."/>
            <person name="Luo Z.H."/>
            <person name="Li M."/>
        </authorList>
    </citation>
    <scope>NUCLEOTIDE SEQUENCE [LARGE SCALE GENOMIC DNA]</scope>
    <source>
        <strain evidence="13">SpSt-16</strain>
    </source>
</reference>
<evidence type="ECO:0000256" key="1">
    <source>
        <dbReference type="ARBA" id="ARBA00010540"/>
    </source>
</evidence>
<dbReference type="GO" id="GO:0016301">
    <property type="term" value="F:kinase activity"/>
    <property type="evidence" value="ECO:0007669"/>
    <property type="project" value="UniProtKB-KW"/>
</dbReference>
<evidence type="ECO:0000256" key="10">
    <source>
        <dbReference type="PIRSR" id="PIRSR016496-1"/>
    </source>
</evidence>
<evidence type="ECO:0000313" key="13">
    <source>
        <dbReference type="EMBL" id="HEW52948.1"/>
    </source>
</evidence>
<dbReference type="Gene3D" id="3.40.1160.10">
    <property type="entry name" value="Acetylglutamate kinase-like"/>
    <property type="match status" value="1"/>
</dbReference>
<dbReference type="InterPro" id="IPR024192">
    <property type="entry name" value="Fosfomycin_R_FomA-type"/>
</dbReference>
<dbReference type="EC" id="2.7.4.26" evidence="2"/>
<evidence type="ECO:0000256" key="11">
    <source>
        <dbReference type="PIRSR" id="PIRSR016496-2"/>
    </source>
</evidence>
<dbReference type="InterPro" id="IPR001048">
    <property type="entry name" value="Asp/Glu/Uridylate_kinase"/>
</dbReference>
<evidence type="ECO:0000256" key="6">
    <source>
        <dbReference type="ARBA" id="ARBA00022777"/>
    </source>
</evidence>
<evidence type="ECO:0000259" key="12">
    <source>
        <dbReference type="Pfam" id="PF00696"/>
    </source>
</evidence>
<comment type="caution">
    <text evidence="13">The sequence shown here is derived from an EMBL/GenBank/DDBJ whole genome shotgun (WGS) entry which is preliminary data.</text>
</comment>
<dbReference type="EMBL" id="DSGT01000006">
    <property type="protein sequence ID" value="HEW52948.1"/>
    <property type="molecule type" value="Genomic_DNA"/>
</dbReference>
<dbReference type="CDD" id="cd04241">
    <property type="entry name" value="AAK_FomA-like"/>
    <property type="match status" value="1"/>
</dbReference>
<dbReference type="PANTHER" id="PTHR43654">
    <property type="entry name" value="GLUTAMATE 5-KINASE"/>
    <property type="match status" value="1"/>
</dbReference>
<gene>
    <name evidence="13" type="ORF">ENO77_02080</name>
</gene>
<dbReference type="AlphaFoldDB" id="A0A7C2VNV9"/>
<sequence length="256" mass="28141">METTILKLGGALITNKSRPFEVRYDVLKQVAQEIAEAFEKCCPRLVVIHGGGSFGHYVVKEHGTISKSDTIAQTIWFMRELNMIIVDVLMSYGLPATAFDTHALAVVRNGKIQMNTEPLAHALDLGLVPVMYGDIVLGKNDAQIVSGDEVAWYLSKAFTPSRLLFATTIDGVYDGDPSNPASKLIKNVYLSDIQRIGFGEPQGIDVTGGMKLKLALALEYASRDIKEVLIFNGLRKGNVYGALCRKSIRCTRVLLY</sequence>
<dbReference type="NCBIfam" id="NF040647">
    <property type="entry name" value="IPPK_Arch"/>
    <property type="match status" value="1"/>
</dbReference>
<accession>A0A7C2VNV9</accession>
<evidence type="ECO:0000256" key="9">
    <source>
        <dbReference type="ARBA" id="ARBA00049063"/>
    </source>
</evidence>
<evidence type="ECO:0000256" key="7">
    <source>
        <dbReference type="ARBA" id="ARBA00022840"/>
    </source>
</evidence>
<feature type="binding site" evidence="10">
    <location>
        <position position="147"/>
    </location>
    <ligand>
        <name>substrate</name>
    </ligand>
</feature>
<feature type="site" description="Transition state stabilizer" evidence="11">
    <location>
        <position position="16"/>
    </location>
</feature>
<dbReference type="GO" id="GO:0102043">
    <property type="term" value="F:isopentenyl phosphate kinase activity"/>
    <property type="evidence" value="ECO:0007669"/>
    <property type="project" value="UniProtKB-EC"/>
</dbReference>
<evidence type="ECO:0000256" key="2">
    <source>
        <dbReference type="ARBA" id="ARBA00012908"/>
    </source>
</evidence>
<feature type="binding site" evidence="10">
    <location>
        <position position="51"/>
    </location>
    <ligand>
        <name>substrate</name>
    </ligand>
</feature>
<dbReference type="SUPFAM" id="SSF53633">
    <property type="entry name" value="Carbamate kinase-like"/>
    <property type="match status" value="1"/>
</dbReference>
<feature type="binding site" evidence="10">
    <location>
        <position position="213"/>
    </location>
    <ligand>
        <name>ATP</name>
        <dbReference type="ChEBI" id="CHEBI:30616"/>
    </ligand>
</feature>
<comment type="catalytic activity">
    <reaction evidence="9">
        <text>isopentenyl phosphate + ATP = isopentenyl diphosphate + ADP</text>
        <dbReference type="Rhea" id="RHEA:33963"/>
        <dbReference type="ChEBI" id="CHEBI:30616"/>
        <dbReference type="ChEBI" id="CHEBI:65078"/>
        <dbReference type="ChEBI" id="CHEBI:128769"/>
        <dbReference type="ChEBI" id="CHEBI:456216"/>
        <dbReference type="EC" id="2.7.4.26"/>
    </reaction>
</comment>
<dbReference type="Pfam" id="PF00696">
    <property type="entry name" value="AA_kinase"/>
    <property type="match status" value="1"/>
</dbReference>
<name>A0A7C2VNV9_9CREN</name>
<evidence type="ECO:0000256" key="8">
    <source>
        <dbReference type="ARBA" id="ARBA00023229"/>
    </source>
</evidence>
<keyword evidence="4" id="KW-0808">Transferase</keyword>
<organism evidence="13">
    <name type="scientific">Ignisphaera aggregans</name>
    <dbReference type="NCBI Taxonomy" id="334771"/>
    <lineage>
        <taxon>Archaea</taxon>
        <taxon>Thermoproteota</taxon>
        <taxon>Thermoprotei</taxon>
        <taxon>Desulfurococcales</taxon>
        <taxon>Desulfurococcaceae</taxon>
        <taxon>Ignisphaera</taxon>
    </lineage>
</organism>
<comment type="similarity">
    <text evidence="1">Belongs to the isopentenyl phosphate kinase family.</text>
</comment>
<dbReference type="PIRSF" id="PIRSF016496">
    <property type="entry name" value="Kin_FomA"/>
    <property type="match status" value="1"/>
</dbReference>
<keyword evidence="6 13" id="KW-0418">Kinase</keyword>
<proteinExistence type="inferred from homology"/>
<protein>
    <recommendedName>
        <fullName evidence="3">Isopentenyl phosphate kinase</fullName>
        <ecNumber evidence="2">2.7.4.26</ecNumber>
    </recommendedName>
</protein>